<accession>A0ABT2EKT1</accession>
<gene>
    <name evidence="2" type="ORF">M2350_000948</name>
</gene>
<dbReference type="Pfam" id="PF13692">
    <property type="entry name" value="Glyco_trans_1_4"/>
    <property type="match status" value="1"/>
</dbReference>
<dbReference type="PANTHER" id="PTHR46401">
    <property type="entry name" value="GLYCOSYLTRANSFERASE WBBK-RELATED"/>
    <property type="match status" value="1"/>
</dbReference>
<dbReference type="Proteomes" id="UP001204798">
    <property type="component" value="Unassembled WGS sequence"/>
</dbReference>
<evidence type="ECO:0000256" key="1">
    <source>
        <dbReference type="ARBA" id="ARBA00022679"/>
    </source>
</evidence>
<keyword evidence="1" id="KW-0808">Transferase</keyword>
<dbReference type="PANTHER" id="PTHR46401:SF2">
    <property type="entry name" value="GLYCOSYLTRANSFERASE WBBK-RELATED"/>
    <property type="match status" value="1"/>
</dbReference>
<sequence length="399" mass="45758">MKGDLLVICGKLSGPPYDGLTVRYAEFLKGLSDFWRLWVIAYAPPQRREGAIDALSPFCQRLEVLEMPPEWSKWRRYLSLITHRAPYHNVLPRYTTEFRERLHGMLKVVRPDVALFLYIPMADYRYELPSDLPKVLDHPDAFSPAFFQAAKKSERWYRRFFALVDTLKFREFQRRAARDFDCNIVVTNEDRRRLQALCPSASIAVLPTGVDVTHIAPNHSDSVEGIDLLLTGIFTYAPNIDAAQFLCREILPWVWRQRPSVTTLLIGWEFDDALKALASKQVRLLEKVPDIRPYLASAKIFVAPYRFVFGIRYKILEAMAMEKAIVGTSAAFTGISVQDGIHALVRDDPKEFADAILTLLEDEGLRHSLGKAARELVAECFNWRRIVGQLKDLLEATKK</sequence>
<dbReference type="CDD" id="cd03801">
    <property type="entry name" value="GT4_PimA-like"/>
    <property type="match status" value="1"/>
</dbReference>
<dbReference type="EMBL" id="JANUCP010000002">
    <property type="protein sequence ID" value="MCS3918548.1"/>
    <property type="molecule type" value="Genomic_DNA"/>
</dbReference>
<dbReference type="RefSeq" id="WP_259094488.1">
    <property type="nucleotide sequence ID" value="NZ_CP130454.1"/>
</dbReference>
<evidence type="ECO:0000313" key="3">
    <source>
        <dbReference type="Proteomes" id="UP001204798"/>
    </source>
</evidence>
<reference evidence="2 3" key="1">
    <citation type="submission" date="2022-08" db="EMBL/GenBank/DDBJ databases">
        <title>Bacterial and archaeal communities from various locations to study Microbial Dark Matter (Phase II).</title>
        <authorList>
            <person name="Stepanauskas R."/>
        </authorList>
    </citation>
    <scope>NUCLEOTIDE SEQUENCE [LARGE SCALE GENOMIC DNA]</scope>
    <source>
        <strain evidence="2 3">PD1</strain>
    </source>
</reference>
<proteinExistence type="predicted"/>
<comment type="caution">
    <text evidence="2">The sequence shown here is derived from an EMBL/GenBank/DDBJ whole genome shotgun (WGS) entry which is preliminary data.</text>
</comment>
<dbReference type="Gene3D" id="3.40.50.2000">
    <property type="entry name" value="Glycogen Phosphorylase B"/>
    <property type="match status" value="2"/>
</dbReference>
<name>A0ABT2EKT1_9BACT</name>
<protein>
    <submittedName>
        <fullName evidence="2">Glycosyltransferase involved in cell wall biosynthesis</fullName>
    </submittedName>
</protein>
<keyword evidence="3" id="KW-1185">Reference proteome</keyword>
<organism evidence="2 3">
    <name type="scientific">Candidatus Fervidibacter sacchari</name>
    <dbReference type="NCBI Taxonomy" id="1448929"/>
    <lineage>
        <taxon>Bacteria</taxon>
        <taxon>Candidatus Fervidibacterota</taxon>
        <taxon>Candidatus Fervidibacter</taxon>
    </lineage>
</organism>
<evidence type="ECO:0000313" key="2">
    <source>
        <dbReference type="EMBL" id="MCS3918548.1"/>
    </source>
</evidence>
<dbReference type="SUPFAM" id="SSF53756">
    <property type="entry name" value="UDP-Glycosyltransferase/glycogen phosphorylase"/>
    <property type="match status" value="1"/>
</dbReference>